<accession>A0A8X6JIM4</accession>
<proteinExistence type="predicted"/>
<dbReference type="Proteomes" id="UP000887116">
    <property type="component" value="Unassembled WGS sequence"/>
</dbReference>
<dbReference type="AlphaFoldDB" id="A0A8X6JIM4"/>
<name>A0A8X6JIM4_TRICU</name>
<dbReference type="EMBL" id="BMAO01018880">
    <property type="protein sequence ID" value="GFR26813.1"/>
    <property type="molecule type" value="Genomic_DNA"/>
</dbReference>
<organism evidence="1 2">
    <name type="scientific">Trichonephila clavata</name>
    <name type="common">Joro spider</name>
    <name type="synonym">Nephila clavata</name>
    <dbReference type="NCBI Taxonomy" id="2740835"/>
    <lineage>
        <taxon>Eukaryota</taxon>
        <taxon>Metazoa</taxon>
        <taxon>Ecdysozoa</taxon>
        <taxon>Arthropoda</taxon>
        <taxon>Chelicerata</taxon>
        <taxon>Arachnida</taxon>
        <taxon>Araneae</taxon>
        <taxon>Araneomorphae</taxon>
        <taxon>Entelegynae</taxon>
        <taxon>Araneoidea</taxon>
        <taxon>Nephilidae</taxon>
        <taxon>Trichonephila</taxon>
    </lineage>
</organism>
<sequence length="92" mass="10236">MANKMATGTTWYNRKTDLPSPLAAPFIRCVSTLSLFVNSHITLKITIVNGILPLMSWIKVFPTHYQPLSSDCQPITAVVHNNVGGRNFEHVL</sequence>
<evidence type="ECO:0000313" key="1">
    <source>
        <dbReference type="EMBL" id="GFR26813.1"/>
    </source>
</evidence>
<keyword evidence="2" id="KW-1185">Reference proteome</keyword>
<reference evidence="1" key="1">
    <citation type="submission" date="2020-07" db="EMBL/GenBank/DDBJ databases">
        <title>Multicomponent nature underlies the extraordinary mechanical properties of spider dragline silk.</title>
        <authorList>
            <person name="Kono N."/>
            <person name="Nakamura H."/>
            <person name="Mori M."/>
            <person name="Yoshida Y."/>
            <person name="Ohtoshi R."/>
            <person name="Malay A.D."/>
            <person name="Moran D.A.P."/>
            <person name="Tomita M."/>
            <person name="Numata K."/>
            <person name="Arakawa K."/>
        </authorList>
    </citation>
    <scope>NUCLEOTIDE SEQUENCE</scope>
</reference>
<gene>
    <name evidence="1" type="ORF">TNCT_509641</name>
</gene>
<comment type="caution">
    <text evidence="1">The sequence shown here is derived from an EMBL/GenBank/DDBJ whole genome shotgun (WGS) entry which is preliminary data.</text>
</comment>
<protein>
    <submittedName>
        <fullName evidence="1">Uncharacterized protein</fullName>
    </submittedName>
</protein>
<evidence type="ECO:0000313" key="2">
    <source>
        <dbReference type="Proteomes" id="UP000887116"/>
    </source>
</evidence>